<feature type="non-terminal residue" evidence="1">
    <location>
        <position position="1"/>
    </location>
</feature>
<proteinExistence type="predicted"/>
<keyword evidence="2" id="KW-1185">Reference proteome</keyword>
<sequence>KLNDSNYASWAMMMEAELIRKDLWDNISSRRLQKSRTSISRGKDSTNGYLSNVHHTRGFSTALSMQRKFLTMKKTKTQKMSAWIGEVKAQAFEMEEVGLQVTDLDMILLTMGLPSSFDGLIIQLDATPYEDLTVDHVATQLLSEETHQ</sequence>
<reference evidence="1 2" key="1">
    <citation type="journal article" date="2019" name="Nat. Ecol. Evol.">
        <title>Megaphylogeny resolves global patterns of mushroom evolution.</title>
        <authorList>
            <person name="Varga T."/>
            <person name="Krizsan K."/>
            <person name="Foldi C."/>
            <person name="Dima B."/>
            <person name="Sanchez-Garcia M."/>
            <person name="Sanchez-Ramirez S."/>
            <person name="Szollosi G.J."/>
            <person name="Szarkandi J.G."/>
            <person name="Papp V."/>
            <person name="Albert L."/>
            <person name="Andreopoulos W."/>
            <person name="Angelini C."/>
            <person name="Antonin V."/>
            <person name="Barry K.W."/>
            <person name="Bougher N.L."/>
            <person name="Buchanan P."/>
            <person name="Buyck B."/>
            <person name="Bense V."/>
            <person name="Catcheside P."/>
            <person name="Chovatia M."/>
            <person name="Cooper J."/>
            <person name="Damon W."/>
            <person name="Desjardin D."/>
            <person name="Finy P."/>
            <person name="Geml J."/>
            <person name="Haridas S."/>
            <person name="Hughes K."/>
            <person name="Justo A."/>
            <person name="Karasinski D."/>
            <person name="Kautmanova I."/>
            <person name="Kiss B."/>
            <person name="Kocsube S."/>
            <person name="Kotiranta H."/>
            <person name="LaButti K.M."/>
            <person name="Lechner B.E."/>
            <person name="Liimatainen K."/>
            <person name="Lipzen A."/>
            <person name="Lukacs Z."/>
            <person name="Mihaltcheva S."/>
            <person name="Morgado L.N."/>
            <person name="Niskanen T."/>
            <person name="Noordeloos M.E."/>
            <person name="Ohm R.A."/>
            <person name="Ortiz-Santana B."/>
            <person name="Ovrebo C."/>
            <person name="Racz N."/>
            <person name="Riley R."/>
            <person name="Savchenko A."/>
            <person name="Shiryaev A."/>
            <person name="Soop K."/>
            <person name="Spirin V."/>
            <person name="Szebenyi C."/>
            <person name="Tomsovsky M."/>
            <person name="Tulloss R.E."/>
            <person name="Uehling J."/>
            <person name="Grigoriev I.V."/>
            <person name="Vagvolgyi C."/>
            <person name="Papp T."/>
            <person name="Martin F.M."/>
            <person name="Miettinen O."/>
            <person name="Hibbett D.S."/>
            <person name="Nagy L.G."/>
        </authorList>
    </citation>
    <scope>NUCLEOTIDE SEQUENCE [LARGE SCALE GENOMIC DNA]</scope>
    <source>
        <strain evidence="1 2">CBS 962.96</strain>
    </source>
</reference>
<dbReference type="OrthoDB" id="3265539at2759"/>
<feature type="non-terminal residue" evidence="1">
    <location>
        <position position="148"/>
    </location>
</feature>
<dbReference type="Proteomes" id="UP000297245">
    <property type="component" value="Unassembled WGS sequence"/>
</dbReference>
<dbReference type="Pfam" id="PF14223">
    <property type="entry name" value="Retrotran_gag_2"/>
    <property type="match status" value="1"/>
</dbReference>
<evidence type="ECO:0000313" key="1">
    <source>
        <dbReference type="EMBL" id="THV04516.1"/>
    </source>
</evidence>
<accession>A0A4V4HHY5</accession>
<evidence type="ECO:0000313" key="2">
    <source>
        <dbReference type="Proteomes" id="UP000297245"/>
    </source>
</evidence>
<dbReference type="AlphaFoldDB" id="A0A4V4HHY5"/>
<evidence type="ECO:0008006" key="3">
    <source>
        <dbReference type="Google" id="ProtNLM"/>
    </source>
</evidence>
<dbReference type="EMBL" id="ML179055">
    <property type="protein sequence ID" value="THV04516.1"/>
    <property type="molecule type" value="Genomic_DNA"/>
</dbReference>
<name>A0A4V4HHY5_DENBC</name>
<protein>
    <recommendedName>
        <fullName evidence="3">DUF4219 domain-containing protein</fullName>
    </recommendedName>
</protein>
<organism evidence="1 2">
    <name type="scientific">Dendrothele bispora (strain CBS 962.96)</name>
    <dbReference type="NCBI Taxonomy" id="1314807"/>
    <lineage>
        <taxon>Eukaryota</taxon>
        <taxon>Fungi</taxon>
        <taxon>Dikarya</taxon>
        <taxon>Basidiomycota</taxon>
        <taxon>Agaricomycotina</taxon>
        <taxon>Agaricomycetes</taxon>
        <taxon>Agaricomycetidae</taxon>
        <taxon>Agaricales</taxon>
        <taxon>Agaricales incertae sedis</taxon>
        <taxon>Dendrothele</taxon>
    </lineage>
</organism>
<gene>
    <name evidence="1" type="ORF">K435DRAFT_616491</name>
</gene>